<dbReference type="PANTHER" id="PTHR10088:SF5">
    <property type="entry name" value="N-ACETYLMURAMIC ACID 6-PHOSPHATE ETHERASE"/>
    <property type="match status" value="1"/>
</dbReference>
<comment type="similarity">
    <text evidence="8 13">Belongs to the GCKR-like family. MurNAc-6-P etherase subfamily.</text>
</comment>
<dbReference type="FunFam" id="1.10.8.1080:FF:000001">
    <property type="entry name" value="N-acetylmuramic acid 6-phosphate etherase"/>
    <property type="match status" value="1"/>
</dbReference>
<feature type="domain" description="SIS" evidence="14">
    <location>
        <begin position="87"/>
        <end position="250"/>
    </location>
</feature>
<dbReference type="PANTHER" id="PTHR10088">
    <property type="entry name" value="GLUCOKINASE REGULATORY PROTEIN"/>
    <property type="match status" value="1"/>
</dbReference>
<dbReference type="NCBIfam" id="NF009222">
    <property type="entry name" value="PRK12570.1"/>
    <property type="match status" value="1"/>
</dbReference>
<evidence type="ECO:0000256" key="12">
    <source>
        <dbReference type="ARBA" id="ARBA00084049"/>
    </source>
</evidence>
<dbReference type="FunFam" id="3.40.50.10490:FF:000014">
    <property type="entry name" value="N-acetylmuramic acid 6-phosphate etherase"/>
    <property type="match status" value="1"/>
</dbReference>
<dbReference type="GO" id="GO:0009254">
    <property type="term" value="P:peptidoglycan turnover"/>
    <property type="evidence" value="ECO:0007669"/>
    <property type="project" value="UniProtKB-UniRule"/>
</dbReference>
<dbReference type="UniPathway" id="UPA00342"/>
<evidence type="ECO:0000256" key="4">
    <source>
        <dbReference type="ARBA" id="ARBA00037880"/>
    </source>
</evidence>
<name>A0A6L9MXP4_9ALTE</name>
<evidence type="ECO:0000313" key="16">
    <source>
        <dbReference type="Proteomes" id="UP000478837"/>
    </source>
</evidence>
<evidence type="ECO:0000256" key="13">
    <source>
        <dbReference type="HAMAP-Rule" id="MF_00068"/>
    </source>
</evidence>
<evidence type="ECO:0000256" key="10">
    <source>
        <dbReference type="ARBA" id="ARBA00070061"/>
    </source>
</evidence>
<feature type="active site" description="Proton donor" evidence="13">
    <location>
        <position position="115"/>
    </location>
</feature>
<organism evidence="15 16">
    <name type="scientific">Alteromonas hispanica</name>
    <dbReference type="NCBI Taxonomy" id="315421"/>
    <lineage>
        <taxon>Bacteria</taxon>
        <taxon>Pseudomonadati</taxon>
        <taxon>Pseudomonadota</taxon>
        <taxon>Gammaproteobacteria</taxon>
        <taxon>Alteromonadales</taxon>
        <taxon>Alteromonadaceae</taxon>
        <taxon>Alteromonas/Salinimonas group</taxon>
        <taxon>Alteromonas</taxon>
    </lineage>
</organism>
<dbReference type="InterPro" id="IPR005488">
    <property type="entry name" value="Etherase_MurQ"/>
</dbReference>
<dbReference type="InterPro" id="IPR005486">
    <property type="entry name" value="Glucokinase_regulatory_CS"/>
</dbReference>
<dbReference type="UniPathway" id="UPA00343"/>
<evidence type="ECO:0000256" key="9">
    <source>
        <dbReference type="ARBA" id="ARBA00067056"/>
    </source>
</evidence>
<dbReference type="NCBIfam" id="NF003915">
    <property type="entry name" value="PRK05441.1"/>
    <property type="match status" value="1"/>
</dbReference>
<comment type="pathway">
    <text evidence="7 13">Amino-sugar metabolism; 1,6-anhydro-N-acetylmuramate degradation.</text>
</comment>
<dbReference type="AlphaFoldDB" id="A0A6L9MXP4"/>
<dbReference type="GO" id="GO:0016803">
    <property type="term" value="F:ether hydrolase activity"/>
    <property type="evidence" value="ECO:0007669"/>
    <property type="project" value="TreeGrafter"/>
</dbReference>
<dbReference type="Proteomes" id="UP000478837">
    <property type="component" value="Unassembled WGS sequence"/>
</dbReference>
<dbReference type="SUPFAM" id="SSF53697">
    <property type="entry name" value="SIS domain"/>
    <property type="match status" value="1"/>
</dbReference>
<dbReference type="HAMAP" id="MF_00068">
    <property type="entry name" value="MurQ"/>
    <property type="match status" value="1"/>
</dbReference>
<comment type="catalytic activity">
    <reaction evidence="5 13">
        <text>N-acetyl-D-muramate 6-phosphate + H2O = N-acetyl-D-glucosamine 6-phosphate + (R)-lactate</text>
        <dbReference type="Rhea" id="RHEA:26410"/>
        <dbReference type="ChEBI" id="CHEBI:15377"/>
        <dbReference type="ChEBI" id="CHEBI:16004"/>
        <dbReference type="ChEBI" id="CHEBI:57513"/>
        <dbReference type="ChEBI" id="CHEBI:58722"/>
        <dbReference type="EC" id="4.2.1.126"/>
    </reaction>
</comment>
<dbReference type="PROSITE" id="PS01272">
    <property type="entry name" value="GCKR"/>
    <property type="match status" value="1"/>
</dbReference>
<evidence type="ECO:0000256" key="8">
    <source>
        <dbReference type="ARBA" id="ARBA00061234"/>
    </source>
</evidence>
<proteinExistence type="inferred from homology"/>
<comment type="subunit">
    <text evidence="1 13">Homodimer.</text>
</comment>
<dbReference type="UniPathway" id="UPA00544"/>
<keyword evidence="2 13" id="KW-0456">Lyase</keyword>
<dbReference type="EMBL" id="JAAAWP010000012">
    <property type="protein sequence ID" value="NDW22936.1"/>
    <property type="molecule type" value="Genomic_DNA"/>
</dbReference>
<dbReference type="GO" id="GO:0046348">
    <property type="term" value="P:amino sugar catabolic process"/>
    <property type="evidence" value="ECO:0007669"/>
    <property type="project" value="InterPro"/>
</dbReference>
<dbReference type="PROSITE" id="PS51464">
    <property type="entry name" value="SIS"/>
    <property type="match status" value="1"/>
</dbReference>
<dbReference type="GO" id="GO:0097175">
    <property type="term" value="P:1,6-anhydro-N-acetyl-beta-muramic acid catabolic process"/>
    <property type="evidence" value="ECO:0007669"/>
    <property type="project" value="UniProtKB-UniRule"/>
</dbReference>
<evidence type="ECO:0000256" key="3">
    <source>
        <dbReference type="ARBA" id="ARBA00023277"/>
    </source>
</evidence>
<keyword evidence="16" id="KW-1185">Reference proteome</keyword>
<evidence type="ECO:0000256" key="1">
    <source>
        <dbReference type="ARBA" id="ARBA00011738"/>
    </source>
</evidence>
<evidence type="ECO:0000256" key="5">
    <source>
        <dbReference type="ARBA" id="ARBA00051747"/>
    </source>
</evidence>
<dbReference type="Gene3D" id="1.10.8.1080">
    <property type="match status" value="1"/>
</dbReference>
<sequence length="335" mass="35074">MRLPLCLTRRNQLFKRVFCMTPRPPVSSHSLLNDLERIVSEGRNPDTLELDTLSTVDVLSKINAEDAKVAASVATQIPAIAQAVDAATKSIKAGGRLIYIGAGTSGRLGILDAVECRPTFSVPDSLVLGIIAGGDKAIVHAVEGAEDDRAAGKTDLLAISLTANDTVIGISASGRTPYVSGALSYAASIGCSTAAIACSPDAAISEPAAISICPVVGPEALSGSTRMKSGTAQKMILNMISTTTMVKLGKTYENLMVDVNATNEKLKARACRIVMQATECDENTAIQALNACDNKAKVAILMVLTGNDAEQATKILTNHQGYLREAVSSENEAKR</sequence>
<dbReference type="InterPro" id="IPR040190">
    <property type="entry name" value="MURQ/GCKR"/>
</dbReference>
<dbReference type="Pfam" id="PF22645">
    <property type="entry name" value="GKRP_SIS_N"/>
    <property type="match status" value="1"/>
</dbReference>
<feature type="active site" evidence="13">
    <location>
        <position position="146"/>
    </location>
</feature>
<dbReference type="Gene3D" id="3.40.50.10490">
    <property type="entry name" value="Glucose-6-phosphate isomerase like protein, domain 1"/>
    <property type="match status" value="1"/>
</dbReference>
<comment type="pathway">
    <text evidence="6 13">Amino-sugar metabolism; N-acetylmuramate degradation.</text>
</comment>
<keyword evidence="3 13" id="KW-0119">Carbohydrate metabolism</keyword>
<comment type="miscellaneous">
    <text evidence="13">A lyase-type mechanism (elimination/hydration) is suggested for the cleavage of the lactyl ether bond of MurNAc 6-phosphate, with the formation of an alpha,beta-unsaturated aldehyde intermediate with (E)-stereochemistry, followed by the syn addition of water to give product.</text>
</comment>
<evidence type="ECO:0000256" key="6">
    <source>
        <dbReference type="ARBA" id="ARBA00060532"/>
    </source>
</evidence>
<dbReference type="InterPro" id="IPR046348">
    <property type="entry name" value="SIS_dom_sf"/>
</dbReference>
<dbReference type="InterPro" id="IPR001347">
    <property type="entry name" value="SIS_dom"/>
</dbReference>
<dbReference type="GO" id="GO:0097367">
    <property type="term" value="F:carbohydrate derivative binding"/>
    <property type="evidence" value="ECO:0007669"/>
    <property type="project" value="InterPro"/>
</dbReference>
<dbReference type="CDD" id="cd05007">
    <property type="entry name" value="SIS_Etherase"/>
    <property type="match status" value="1"/>
</dbReference>
<evidence type="ECO:0000256" key="7">
    <source>
        <dbReference type="ARBA" id="ARBA00060595"/>
    </source>
</evidence>
<dbReference type="EC" id="4.2.1.126" evidence="9 13"/>
<accession>A0A6L9MXP4</accession>
<gene>
    <name evidence="13 15" type="primary">murQ</name>
    <name evidence="15" type="ORF">GTW09_15545</name>
</gene>
<evidence type="ECO:0000256" key="2">
    <source>
        <dbReference type="ARBA" id="ARBA00023239"/>
    </source>
</evidence>
<comment type="caution">
    <text evidence="15">The sequence shown here is derived from an EMBL/GenBank/DDBJ whole genome shotgun (WGS) entry which is preliminary data.</text>
</comment>
<evidence type="ECO:0000313" key="15">
    <source>
        <dbReference type="EMBL" id="NDW22936.1"/>
    </source>
</evidence>
<dbReference type="GO" id="GO:0097173">
    <property type="term" value="P:N-acetylmuramic acid catabolic process"/>
    <property type="evidence" value="ECO:0007669"/>
    <property type="project" value="UniProtKB-UniPathway"/>
</dbReference>
<protein>
    <recommendedName>
        <fullName evidence="10 13">N-acetylmuramic acid 6-phosphate etherase</fullName>
        <shortName evidence="13">MurNAc-6-P etherase</shortName>
        <ecNumber evidence="9 13">4.2.1.126</ecNumber>
    </recommendedName>
    <alternativeName>
        <fullName evidence="12 13">N-acetylmuramic acid 6-phosphate hydrolase</fullName>
    </alternativeName>
    <alternativeName>
        <fullName evidence="11 13">N-acetylmuramic acid 6-phosphate lyase</fullName>
    </alternativeName>
</protein>
<dbReference type="NCBIfam" id="TIGR00274">
    <property type="entry name" value="N-acetylmuramic acid 6-phosphate etherase"/>
    <property type="match status" value="1"/>
</dbReference>
<evidence type="ECO:0000256" key="11">
    <source>
        <dbReference type="ARBA" id="ARBA00077905"/>
    </source>
</evidence>
<evidence type="ECO:0000259" key="14">
    <source>
        <dbReference type="PROSITE" id="PS51464"/>
    </source>
</evidence>
<reference evidence="15 16" key="1">
    <citation type="submission" date="2020-01" db="EMBL/GenBank/DDBJ databases">
        <title>Genomes of bacteria type strains.</title>
        <authorList>
            <person name="Chen J."/>
            <person name="Zhu S."/>
            <person name="Yang J."/>
        </authorList>
    </citation>
    <scope>NUCLEOTIDE SEQUENCE [LARGE SCALE GENOMIC DNA]</scope>
    <source>
        <strain evidence="15 16">LMG 22958</strain>
    </source>
</reference>
<comment type="pathway">
    <text evidence="4 13">Cell wall biogenesis; peptidoglycan recycling.</text>
</comment>
<comment type="function">
    <text evidence="13">Specifically catalyzes the cleavage of the D-lactyl ether substituent of MurNAc 6-phosphate, producing GlcNAc 6-phosphate and D-lactate. Together with AnmK, is also required for the utilization of anhydro-N-acetylmuramic acid (anhMurNAc) either imported from the medium or derived from its own cell wall murein, and thus plays a role in cell wall recycling.</text>
</comment>
<dbReference type="GO" id="GO:0016835">
    <property type="term" value="F:carbon-oxygen lyase activity"/>
    <property type="evidence" value="ECO:0007669"/>
    <property type="project" value="UniProtKB-UniRule"/>
</dbReference>